<evidence type="ECO:0000256" key="10">
    <source>
        <dbReference type="ARBA" id="ARBA00023136"/>
    </source>
</evidence>
<evidence type="ECO:0000256" key="4">
    <source>
        <dbReference type="ARBA" id="ARBA00022475"/>
    </source>
</evidence>
<evidence type="ECO:0000256" key="1">
    <source>
        <dbReference type="ARBA" id="ARBA00000085"/>
    </source>
</evidence>
<evidence type="ECO:0000256" key="7">
    <source>
        <dbReference type="ARBA" id="ARBA00022777"/>
    </source>
</evidence>
<keyword evidence="7 13" id="KW-0418">Kinase</keyword>
<keyword evidence="6 11" id="KW-0812">Transmembrane</keyword>
<dbReference type="GO" id="GO:0005886">
    <property type="term" value="C:plasma membrane"/>
    <property type="evidence" value="ECO:0007669"/>
    <property type="project" value="UniProtKB-SubCell"/>
</dbReference>
<dbReference type="SMART" id="SM00387">
    <property type="entry name" value="HATPase_c"/>
    <property type="match status" value="1"/>
</dbReference>
<feature type="domain" description="Histidine kinase" evidence="12">
    <location>
        <begin position="126"/>
        <end position="330"/>
    </location>
</feature>
<dbReference type="GO" id="GO:0000155">
    <property type="term" value="F:phosphorelay sensor kinase activity"/>
    <property type="evidence" value="ECO:0007669"/>
    <property type="project" value="TreeGrafter"/>
</dbReference>
<evidence type="ECO:0000256" key="3">
    <source>
        <dbReference type="ARBA" id="ARBA00012438"/>
    </source>
</evidence>
<dbReference type="InterPro" id="IPR003594">
    <property type="entry name" value="HATPase_dom"/>
</dbReference>
<dbReference type="PANTHER" id="PTHR45453:SF2">
    <property type="entry name" value="HISTIDINE KINASE"/>
    <property type="match status" value="1"/>
</dbReference>
<feature type="transmembrane region" description="Helical" evidence="11">
    <location>
        <begin position="37"/>
        <end position="55"/>
    </location>
</feature>
<evidence type="ECO:0000256" key="8">
    <source>
        <dbReference type="ARBA" id="ARBA00022989"/>
    </source>
</evidence>
<dbReference type="SUPFAM" id="SSF55874">
    <property type="entry name" value="ATPase domain of HSP90 chaperone/DNA topoisomerase II/histidine kinase"/>
    <property type="match status" value="1"/>
</dbReference>
<evidence type="ECO:0000259" key="12">
    <source>
        <dbReference type="PROSITE" id="PS50109"/>
    </source>
</evidence>
<evidence type="ECO:0000313" key="13">
    <source>
        <dbReference type="EMBL" id="AZK44052.1"/>
    </source>
</evidence>
<proteinExistence type="predicted"/>
<dbReference type="InterPro" id="IPR036890">
    <property type="entry name" value="HATPase_C_sf"/>
</dbReference>
<evidence type="ECO:0000313" key="14">
    <source>
        <dbReference type="Proteomes" id="UP000278804"/>
    </source>
</evidence>
<dbReference type="GO" id="GO:0016036">
    <property type="term" value="P:cellular response to phosphate starvation"/>
    <property type="evidence" value="ECO:0007669"/>
    <property type="project" value="TreeGrafter"/>
</dbReference>
<dbReference type="GO" id="GO:0004721">
    <property type="term" value="F:phosphoprotein phosphatase activity"/>
    <property type="evidence" value="ECO:0007669"/>
    <property type="project" value="TreeGrafter"/>
</dbReference>
<sequence>MKTRDFLMDKAYLIILVGILEGVVSFFLLAVGIQHEIVWIIMFLFALVLLVVLGVEFSRRKRFYDELLMNLEGLDQKYLITEMIPDGEFLDARLWVEVVEDLSKSMADRVNEYKRRQEDYKEYIELWIHEVKTPLAGAKLIASNNSNSEMDLIIREMNHVEDYLEQVLFYARSSSLEKDYMIQPLNLNTHIRNVVKELAPIFIQRKIQIEIQVTEEHVYSDSKWVEFMIKQVLSNALKYVDEGCGHIFVSTTIQEHAITLQICDNGPGIPTQDLERVFERGFTGARGRQNKQATGMGLYLVKMLSNKLNLDVTIESHEGTCVNFVFPKSKMMFK</sequence>
<feature type="transmembrane region" description="Helical" evidence="11">
    <location>
        <begin position="12"/>
        <end position="31"/>
    </location>
</feature>
<comment type="subcellular location">
    <subcellularLocation>
        <location evidence="2">Cell membrane</location>
        <topology evidence="2">Multi-pass membrane protein</topology>
    </subcellularLocation>
</comment>
<dbReference type="PROSITE" id="PS50109">
    <property type="entry name" value="HIS_KIN"/>
    <property type="match status" value="1"/>
</dbReference>
<dbReference type="EC" id="2.7.13.3" evidence="3"/>
<reference evidence="13 14" key="1">
    <citation type="journal article" date="2020" name="Int. J. Syst. Evol. Microbiol.">
        <title>Description of Erysipelothrix piscisicarius sp. nov., an emergent fish pathogen, and assessment of virulence using a tiger barb (Puntigrus tetrazona) infection model.</title>
        <authorList>
            <person name="Pomaranski E.K."/>
            <person name="Griffin M.J."/>
            <person name="Camus A.C."/>
            <person name="Armwood A.R."/>
            <person name="Shelley J."/>
            <person name="Waldbieser G.C."/>
            <person name="LaFrentz B.R."/>
            <person name="Garcia J.C."/>
            <person name="Yanong R."/>
            <person name="Soto E."/>
        </authorList>
    </citation>
    <scope>NUCLEOTIDE SEQUENCE [LARGE SCALE GENOMIC DNA]</scope>
    <source>
        <strain evidence="13 14">15TAL0474</strain>
    </source>
</reference>
<dbReference type="EMBL" id="CP034234">
    <property type="protein sequence ID" value="AZK44052.1"/>
    <property type="molecule type" value="Genomic_DNA"/>
</dbReference>
<dbReference type="Proteomes" id="UP000278804">
    <property type="component" value="Chromosome"/>
</dbReference>
<protein>
    <recommendedName>
        <fullName evidence="3">histidine kinase</fullName>
        <ecNumber evidence="3">2.7.13.3</ecNumber>
    </recommendedName>
</protein>
<dbReference type="InterPro" id="IPR005467">
    <property type="entry name" value="His_kinase_dom"/>
</dbReference>
<dbReference type="Gene3D" id="3.30.565.10">
    <property type="entry name" value="Histidine kinase-like ATPase, C-terminal domain"/>
    <property type="match status" value="1"/>
</dbReference>
<keyword evidence="10 11" id="KW-0472">Membrane</keyword>
<accession>A0A3S8RM62</accession>
<evidence type="ECO:0000256" key="6">
    <source>
        <dbReference type="ARBA" id="ARBA00022692"/>
    </source>
</evidence>
<dbReference type="AlphaFoldDB" id="A0A3S8RM62"/>
<evidence type="ECO:0000256" key="9">
    <source>
        <dbReference type="ARBA" id="ARBA00023012"/>
    </source>
</evidence>
<gene>
    <name evidence="13" type="ORF">EEI45_04130</name>
</gene>
<dbReference type="KEGG" id="eri:EEI45_04130"/>
<keyword evidence="14" id="KW-1185">Reference proteome</keyword>
<dbReference type="RefSeq" id="WP_125164251.1">
    <property type="nucleotide sequence ID" value="NZ_CP034234.1"/>
</dbReference>
<evidence type="ECO:0000256" key="5">
    <source>
        <dbReference type="ARBA" id="ARBA00022679"/>
    </source>
</evidence>
<keyword evidence="5" id="KW-0808">Transferase</keyword>
<keyword evidence="9" id="KW-0902">Two-component regulatory system</keyword>
<keyword evidence="4" id="KW-1003">Cell membrane</keyword>
<keyword evidence="8 11" id="KW-1133">Transmembrane helix</keyword>
<dbReference type="PANTHER" id="PTHR45453">
    <property type="entry name" value="PHOSPHATE REGULON SENSOR PROTEIN PHOR"/>
    <property type="match status" value="1"/>
</dbReference>
<comment type="catalytic activity">
    <reaction evidence="1">
        <text>ATP + protein L-histidine = ADP + protein N-phospho-L-histidine.</text>
        <dbReference type="EC" id="2.7.13.3"/>
    </reaction>
</comment>
<dbReference type="InterPro" id="IPR050351">
    <property type="entry name" value="BphY/WalK/GraS-like"/>
</dbReference>
<dbReference type="Pfam" id="PF02518">
    <property type="entry name" value="HATPase_c"/>
    <property type="match status" value="1"/>
</dbReference>
<evidence type="ECO:0000256" key="11">
    <source>
        <dbReference type="SAM" id="Phobius"/>
    </source>
</evidence>
<organism evidence="13 14">
    <name type="scientific">Erysipelothrix piscisicarius</name>
    <dbReference type="NCBI Taxonomy" id="2485784"/>
    <lineage>
        <taxon>Bacteria</taxon>
        <taxon>Bacillati</taxon>
        <taxon>Bacillota</taxon>
        <taxon>Erysipelotrichia</taxon>
        <taxon>Erysipelotrichales</taxon>
        <taxon>Erysipelotrichaceae</taxon>
        <taxon>Erysipelothrix</taxon>
    </lineage>
</organism>
<name>A0A3S8RM62_9FIRM</name>
<evidence type="ECO:0000256" key="2">
    <source>
        <dbReference type="ARBA" id="ARBA00004651"/>
    </source>
</evidence>